<evidence type="ECO:0000313" key="1">
    <source>
        <dbReference type="EMBL" id="EYC38688.1"/>
    </source>
</evidence>
<dbReference type="Proteomes" id="UP000024635">
    <property type="component" value="Unassembled WGS sequence"/>
</dbReference>
<protein>
    <submittedName>
        <fullName evidence="1">Uncharacterized protein</fullName>
    </submittedName>
</protein>
<dbReference type="EMBL" id="JARK01000301">
    <property type="protein sequence ID" value="EYC38688.1"/>
    <property type="molecule type" value="Genomic_DNA"/>
</dbReference>
<sequence length="106" mass="11965">MQNKNKSFNGAALRKLTLIDHQTYMEKHALREPQRCWPVIRNTTHVKTPLLAAEQGNIPVDATVYRVSHEYGNNTYFSFEEMPSALKSNSAGRVSQEVLLVQCSSA</sequence>
<reference evidence="2" key="1">
    <citation type="journal article" date="2015" name="Nat. Genet.">
        <title>The genome and transcriptome of the zoonotic hookworm Ancylostoma ceylanicum identify infection-specific gene families.</title>
        <authorList>
            <person name="Schwarz E.M."/>
            <person name="Hu Y."/>
            <person name="Antoshechkin I."/>
            <person name="Miller M.M."/>
            <person name="Sternberg P.W."/>
            <person name="Aroian R.V."/>
        </authorList>
    </citation>
    <scope>NUCLEOTIDE SEQUENCE</scope>
    <source>
        <strain evidence="2">HY135</strain>
    </source>
</reference>
<proteinExistence type="predicted"/>
<evidence type="ECO:0000313" key="2">
    <source>
        <dbReference type="Proteomes" id="UP000024635"/>
    </source>
</evidence>
<dbReference type="AlphaFoldDB" id="A0A016WI56"/>
<comment type="caution">
    <text evidence="1">The sequence shown here is derived from an EMBL/GenBank/DDBJ whole genome shotgun (WGS) entry which is preliminary data.</text>
</comment>
<gene>
    <name evidence="1" type="primary">Acey_s0701.g1645</name>
    <name evidence="1" type="ORF">Y032_0701g1645</name>
</gene>
<accession>A0A016WI56</accession>
<keyword evidence="2" id="KW-1185">Reference proteome</keyword>
<organism evidence="1 2">
    <name type="scientific">Ancylostoma ceylanicum</name>
    <dbReference type="NCBI Taxonomy" id="53326"/>
    <lineage>
        <taxon>Eukaryota</taxon>
        <taxon>Metazoa</taxon>
        <taxon>Ecdysozoa</taxon>
        <taxon>Nematoda</taxon>
        <taxon>Chromadorea</taxon>
        <taxon>Rhabditida</taxon>
        <taxon>Rhabditina</taxon>
        <taxon>Rhabditomorpha</taxon>
        <taxon>Strongyloidea</taxon>
        <taxon>Ancylostomatidae</taxon>
        <taxon>Ancylostomatinae</taxon>
        <taxon>Ancylostoma</taxon>
    </lineage>
</organism>
<name>A0A016WI56_9BILA</name>